<comment type="caution">
    <text evidence="1">The sequence shown here is derived from an EMBL/GenBank/DDBJ whole genome shotgun (WGS) entry which is preliminary data.</text>
</comment>
<dbReference type="EMBL" id="JANTQA010000042">
    <property type="protein sequence ID" value="KAJ3434472.1"/>
    <property type="molecule type" value="Genomic_DNA"/>
</dbReference>
<proteinExistence type="predicted"/>
<reference evidence="1" key="1">
    <citation type="submission" date="2022-08" db="EMBL/GenBank/DDBJ databases">
        <title>Novel sulphate-reducing endosymbionts in the free-living metamonad Anaeramoeba.</title>
        <authorList>
            <person name="Jerlstrom-Hultqvist J."/>
            <person name="Cepicka I."/>
            <person name="Gallot-Lavallee L."/>
            <person name="Salas-Leiva D."/>
            <person name="Curtis B.A."/>
            <person name="Zahonova K."/>
            <person name="Pipaliya S."/>
            <person name="Dacks J."/>
            <person name="Roger A.J."/>
        </authorList>
    </citation>
    <scope>NUCLEOTIDE SEQUENCE</scope>
    <source>
        <strain evidence="1">Busselton2</strain>
    </source>
</reference>
<dbReference type="Proteomes" id="UP001146793">
    <property type="component" value="Unassembled WGS sequence"/>
</dbReference>
<accession>A0AAV7YX62</accession>
<dbReference type="AlphaFoldDB" id="A0AAV7YX62"/>
<gene>
    <name evidence="1" type="ORF">M0812_01584</name>
</gene>
<evidence type="ECO:0000313" key="1">
    <source>
        <dbReference type="EMBL" id="KAJ3434472.1"/>
    </source>
</evidence>
<name>A0AAV7YX62_9EUKA</name>
<protein>
    <submittedName>
        <fullName evidence="1">Uncharacterized protein</fullName>
    </submittedName>
</protein>
<organism evidence="1 2">
    <name type="scientific">Anaeramoeba flamelloides</name>
    <dbReference type="NCBI Taxonomy" id="1746091"/>
    <lineage>
        <taxon>Eukaryota</taxon>
        <taxon>Metamonada</taxon>
        <taxon>Anaeramoebidae</taxon>
        <taxon>Anaeramoeba</taxon>
    </lineage>
</organism>
<evidence type="ECO:0000313" key="2">
    <source>
        <dbReference type="Proteomes" id="UP001146793"/>
    </source>
</evidence>
<sequence>MKNIDKQANEITEPSILFVTNHFVKTLYQPKLIAEEILDAFNNKFVYDPTKKQKYLNTRNKKTINDKKVSYFKLKKKKILVPITATEIVQTPFKFQHPKNTDLK</sequence>